<accession>A0A073K7U5</accession>
<organism evidence="1 2">
    <name type="scientific">Bacillus gaemokensis</name>
    <dbReference type="NCBI Taxonomy" id="574375"/>
    <lineage>
        <taxon>Bacteria</taxon>
        <taxon>Bacillati</taxon>
        <taxon>Bacillota</taxon>
        <taxon>Bacilli</taxon>
        <taxon>Bacillales</taxon>
        <taxon>Bacillaceae</taxon>
        <taxon>Bacillus</taxon>
        <taxon>Bacillus cereus group</taxon>
    </lineage>
</organism>
<dbReference type="RefSeq" id="WP_033675740.1">
    <property type="nucleotide sequence ID" value="NZ_JOTM01000017.1"/>
</dbReference>
<protein>
    <submittedName>
        <fullName evidence="1">Uncharacterized protein</fullName>
    </submittedName>
</protein>
<proteinExistence type="predicted"/>
<evidence type="ECO:0000313" key="2">
    <source>
        <dbReference type="Proteomes" id="UP000027778"/>
    </source>
</evidence>
<sequence>MDWHTEAELVQAFVNSANKFVKGPSHVLREVRTGYGIPDILVIEYDLDVIKKRKQKFKEALSVDASYLMAYLAERRWVSIEKIVKALNLKRTTVFKNISELYDRELIEISGNLIKARPRHEILAVKRLLVFEAKLNQWKVAIDQAERNLWFTNESYILLPYKDTGLTYSIICECEKRGIGLSFLSPERILSIKVKPSKKRLINSPLLWTINEKLWGEN</sequence>
<keyword evidence="2" id="KW-1185">Reference proteome</keyword>
<comment type="caution">
    <text evidence="1">The sequence shown here is derived from an EMBL/GenBank/DDBJ whole genome shotgun (WGS) entry which is preliminary data.</text>
</comment>
<evidence type="ECO:0000313" key="1">
    <source>
        <dbReference type="EMBL" id="KEK23349.1"/>
    </source>
</evidence>
<dbReference type="OrthoDB" id="2991570at2"/>
<dbReference type="SUPFAM" id="SSF46785">
    <property type="entry name" value="Winged helix' DNA-binding domain"/>
    <property type="match status" value="1"/>
</dbReference>
<reference evidence="1 2" key="1">
    <citation type="submission" date="2014-06" db="EMBL/GenBank/DDBJ databases">
        <title>Draft genome sequence of Bacillus gaemokensis JCM 15801 (MCCC 1A00707).</title>
        <authorList>
            <person name="Lai Q."/>
            <person name="Liu Y."/>
            <person name="Shao Z."/>
        </authorList>
    </citation>
    <scope>NUCLEOTIDE SEQUENCE [LARGE SCALE GENOMIC DNA]</scope>
    <source>
        <strain evidence="1 2">JCM 15801</strain>
    </source>
</reference>
<dbReference type="InterPro" id="IPR036390">
    <property type="entry name" value="WH_DNA-bd_sf"/>
</dbReference>
<dbReference type="STRING" id="574375.AZF08_21380"/>
<name>A0A073K7U5_9BACI</name>
<dbReference type="eggNOG" id="COG0640">
    <property type="taxonomic scope" value="Bacteria"/>
</dbReference>
<dbReference type="Proteomes" id="UP000027778">
    <property type="component" value="Unassembled WGS sequence"/>
</dbReference>
<dbReference type="AlphaFoldDB" id="A0A073K7U5"/>
<gene>
    <name evidence="1" type="ORF">BAGA_09520</name>
</gene>
<dbReference type="EMBL" id="JOTM01000017">
    <property type="protein sequence ID" value="KEK23349.1"/>
    <property type="molecule type" value="Genomic_DNA"/>
</dbReference>